<dbReference type="STRING" id="4097.A0A1S3YWM9"/>
<dbReference type="PANTHER" id="PTHR47990">
    <property type="entry name" value="2-OXOGLUTARATE (2OG) AND FE(II)-DEPENDENT OXYGENASE SUPERFAMILY PROTEIN-RELATED"/>
    <property type="match status" value="1"/>
</dbReference>
<dbReference type="KEGG" id="nta:107780672"/>
<sequence length="186" mass="20294">MNFCIILLGDISRKIIKGIALALGGSIDEMEGEISGDPLWVLRTICYPHPPLLVGQDNDGNTIGCGAHTDYGFLSLLNQDDDVVALEVKNKSGDLIAATPVKGTFICNIGDMLKILSNGKYEFTVHRVINNTSKYRACVAYFYEPNFDAAAELLDVSVRDTGGMKKFEGAVYGKHLVNKVTNNFVM</sequence>
<protein>
    <submittedName>
        <fullName evidence="2">Probable 2-oxoglutarate-dependent dioxygenase At3g49630 isoform X1</fullName>
    </submittedName>
</protein>
<organism evidence="2">
    <name type="scientific">Nicotiana tabacum</name>
    <name type="common">Common tobacco</name>
    <dbReference type="NCBI Taxonomy" id="4097"/>
    <lineage>
        <taxon>Eukaryota</taxon>
        <taxon>Viridiplantae</taxon>
        <taxon>Streptophyta</taxon>
        <taxon>Embryophyta</taxon>
        <taxon>Tracheophyta</taxon>
        <taxon>Spermatophyta</taxon>
        <taxon>Magnoliopsida</taxon>
        <taxon>eudicotyledons</taxon>
        <taxon>Gunneridae</taxon>
        <taxon>Pentapetalae</taxon>
        <taxon>asterids</taxon>
        <taxon>lamiids</taxon>
        <taxon>Solanales</taxon>
        <taxon>Solanaceae</taxon>
        <taxon>Nicotianoideae</taxon>
        <taxon>Nicotianeae</taxon>
        <taxon>Nicotiana</taxon>
    </lineage>
</organism>
<keyword evidence="2" id="KW-0560">Oxidoreductase</keyword>
<keyword evidence="2" id="KW-0223">Dioxygenase</keyword>
<dbReference type="PROSITE" id="PS51471">
    <property type="entry name" value="FE2OG_OXY"/>
    <property type="match status" value="1"/>
</dbReference>
<dbReference type="AlphaFoldDB" id="A0A1S3YWM9"/>
<dbReference type="Gene3D" id="2.60.120.330">
    <property type="entry name" value="B-lactam Antibiotic, Isopenicillin N Synthase, Chain"/>
    <property type="match status" value="1"/>
</dbReference>
<evidence type="ECO:0000313" key="2">
    <source>
        <dbReference type="RefSeq" id="XP_016456721.1"/>
    </source>
</evidence>
<dbReference type="OrthoDB" id="288590at2759"/>
<feature type="domain" description="Fe2OG dioxygenase" evidence="1">
    <location>
        <begin position="37"/>
        <end position="145"/>
    </location>
</feature>
<dbReference type="SUPFAM" id="SSF51197">
    <property type="entry name" value="Clavaminate synthase-like"/>
    <property type="match status" value="1"/>
</dbReference>
<proteinExistence type="predicted"/>
<reference evidence="2" key="1">
    <citation type="submission" date="2025-08" db="UniProtKB">
        <authorList>
            <consortium name="RefSeq"/>
        </authorList>
    </citation>
    <scope>IDENTIFICATION</scope>
</reference>
<dbReference type="SMR" id="A0A1S3YWM9"/>
<dbReference type="InterPro" id="IPR050231">
    <property type="entry name" value="Iron_ascorbate_oxido_reductase"/>
</dbReference>
<dbReference type="InterPro" id="IPR044861">
    <property type="entry name" value="IPNS-like_FE2OG_OXY"/>
</dbReference>
<evidence type="ECO:0000259" key="1">
    <source>
        <dbReference type="PROSITE" id="PS51471"/>
    </source>
</evidence>
<accession>A0A1S3YWM9</accession>
<dbReference type="GO" id="GO:0051213">
    <property type="term" value="F:dioxygenase activity"/>
    <property type="evidence" value="ECO:0007669"/>
    <property type="project" value="UniProtKB-KW"/>
</dbReference>
<dbReference type="RefSeq" id="XP_016456721.1">
    <property type="nucleotide sequence ID" value="XM_016601235.1"/>
</dbReference>
<name>A0A1S3YWM9_TOBAC</name>
<dbReference type="InterPro" id="IPR027443">
    <property type="entry name" value="IPNS-like_sf"/>
</dbReference>
<dbReference type="InterPro" id="IPR005123">
    <property type="entry name" value="Oxoglu/Fe-dep_dioxygenase_dom"/>
</dbReference>
<dbReference type="PaxDb" id="4097-A0A1S3YWM9"/>
<gene>
    <name evidence="2" type="primary">LOC107780672</name>
</gene>
<dbReference type="Pfam" id="PF03171">
    <property type="entry name" value="2OG-FeII_Oxy"/>
    <property type="match status" value="1"/>
</dbReference>
<dbReference type="OMA" id="RANDNME"/>